<evidence type="ECO:0000313" key="4">
    <source>
        <dbReference type="Proteomes" id="UP000000844"/>
    </source>
</evidence>
<dbReference type="EMBL" id="CP001778">
    <property type="protein sequence ID" value="ADD40110.1"/>
    <property type="molecule type" value="Genomic_DNA"/>
</dbReference>
<sequence>MSDGHGVGNRVLMLGGQPLHQMLRLRAPELARQLTEIIAAHVTTYNNLPDEELQRDIVSLVELNLNLVANTFEHHSPPKPEEMELLWAAAGRGAQDLTPLEDIMTAYHLGGRQATVALFADAAPEDYGDIVEAYSLLLKYNQVVSTVVCEGYMVARESMRSQEQDARHAVVSALLNGERPMNAGALAGVRLASRYLVFTAAIGKHPDEADDKPFAVYAGRSKLDRIRTVLDGFASEPALTVLDPAGGLILAPASDSMMDWKGARELVAVVGQAAGAPVWIAGQLATIEEVPAAARLTQEVLDVVRLFGRPPGLYQLSDVLLEYQLTRPSHAMEELASLLDPLAEHPDLQRTLEVYVENGLDRRQAAALLHVHPNTVDYRLRRVVALTGLDPVDPVQLQRIGAALAARRKRVAKPDTAD</sequence>
<dbReference type="OrthoDB" id="4571023at2"/>
<accession>D3Q4F0</accession>
<dbReference type="InterPro" id="IPR025736">
    <property type="entry name" value="PucR_C-HTH_dom"/>
</dbReference>
<protein>
    <submittedName>
        <fullName evidence="3">Putative transcriptional regulator, PucR family</fullName>
    </submittedName>
</protein>
<dbReference type="KEGG" id="sna:Snas_0393"/>
<dbReference type="PANTHER" id="PTHR33744:SF1">
    <property type="entry name" value="DNA-BINDING TRANSCRIPTIONAL ACTIVATOR ADER"/>
    <property type="match status" value="1"/>
</dbReference>
<dbReference type="InterPro" id="IPR042070">
    <property type="entry name" value="PucR_C-HTH_sf"/>
</dbReference>
<organism evidence="3 4">
    <name type="scientific">Stackebrandtia nassauensis (strain DSM 44728 / CIP 108903 / NRRL B-16338 / NBRC 102104 / LLR-40K-21)</name>
    <dbReference type="NCBI Taxonomy" id="446470"/>
    <lineage>
        <taxon>Bacteria</taxon>
        <taxon>Bacillati</taxon>
        <taxon>Actinomycetota</taxon>
        <taxon>Actinomycetes</taxon>
        <taxon>Glycomycetales</taxon>
        <taxon>Glycomycetaceae</taxon>
        <taxon>Stackebrandtia</taxon>
    </lineage>
</organism>
<dbReference type="eggNOG" id="COG2508">
    <property type="taxonomic scope" value="Bacteria"/>
</dbReference>
<gene>
    <name evidence="3" type="ordered locus">Snas_0393</name>
</gene>
<dbReference type="Pfam" id="PF14361">
    <property type="entry name" value="RsbRD_N"/>
    <property type="match status" value="1"/>
</dbReference>
<evidence type="ECO:0000259" key="2">
    <source>
        <dbReference type="Pfam" id="PF14361"/>
    </source>
</evidence>
<dbReference type="AlphaFoldDB" id="D3Q4F0"/>
<name>D3Q4F0_STANL</name>
<proteinExistence type="predicted"/>
<dbReference type="STRING" id="446470.Snas_0393"/>
<dbReference type="InterPro" id="IPR051448">
    <property type="entry name" value="CdaR-like_regulators"/>
</dbReference>
<keyword evidence="4" id="KW-1185">Reference proteome</keyword>
<dbReference type="Gene3D" id="1.10.10.2840">
    <property type="entry name" value="PucR C-terminal helix-turn-helix domain"/>
    <property type="match status" value="1"/>
</dbReference>
<dbReference type="PANTHER" id="PTHR33744">
    <property type="entry name" value="CARBOHYDRATE DIACID REGULATOR"/>
    <property type="match status" value="1"/>
</dbReference>
<dbReference type="Proteomes" id="UP000000844">
    <property type="component" value="Chromosome"/>
</dbReference>
<feature type="domain" description="RsbT co-antagonist protein RsbRD N-terminal" evidence="2">
    <location>
        <begin position="28"/>
        <end position="167"/>
    </location>
</feature>
<evidence type="ECO:0000259" key="1">
    <source>
        <dbReference type="Pfam" id="PF13556"/>
    </source>
</evidence>
<feature type="domain" description="PucR C-terminal helix-turn-helix" evidence="1">
    <location>
        <begin position="348"/>
        <end position="406"/>
    </location>
</feature>
<evidence type="ECO:0000313" key="3">
    <source>
        <dbReference type="EMBL" id="ADD40110.1"/>
    </source>
</evidence>
<reference evidence="3 4" key="1">
    <citation type="journal article" date="2009" name="Stand. Genomic Sci.">
        <title>Complete genome sequence of Stackebrandtia nassauensis type strain (LLR-40K-21).</title>
        <authorList>
            <person name="Munk C."/>
            <person name="Lapidus A."/>
            <person name="Copeland A."/>
            <person name="Jando M."/>
            <person name="Mayilraj S."/>
            <person name="Glavina Del Rio T."/>
            <person name="Nolan M."/>
            <person name="Chen F."/>
            <person name="Lucas S."/>
            <person name="Tice H."/>
            <person name="Cheng J.F."/>
            <person name="Han C."/>
            <person name="Detter J.C."/>
            <person name="Bruce D."/>
            <person name="Goodwin L."/>
            <person name="Chain P."/>
            <person name="Pitluck S."/>
            <person name="Goker M."/>
            <person name="Ovchinikova G."/>
            <person name="Pati A."/>
            <person name="Ivanova N."/>
            <person name="Mavromatis K."/>
            <person name="Chen A."/>
            <person name="Palaniappan K."/>
            <person name="Land M."/>
            <person name="Hauser L."/>
            <person name="Chang Y.J."/>
            <person name="Jeffries C.D."/>
            <person name="Bristow J."/>
            <person name="Eisen J.A."/>
            <person name="Markowitz V."/>
            <person name="Hugenholtz P."/>
            <person name="Kyrpides N.C."/>
            <person name="Klenk H.P."/>
        </authorList>
    </citation>
    <scope>NUCLEOTIDE SEQUENCE [LARGE SCALE GENOMIC DNA]</scope>
    <source>
        <strain evidence="4">DSM 44728 / CIP 108903 / NRRL B-16338 / NBRC 102104 / LLR-40K-21</strain>
    </source>
</reference>
<dbReference type="Pfam" id="PF13556">
    <property type="entry name" value="HTH_30"/>
    <property type="match status" value="1"/>
</dbReference>
<dbReference type="InterPro" id="IPR025751">
    <property type="entry name" value="RsbRD_N_dom"/>
</dbReference>
<dbReference type="HOGENOM" id="CLU_053843_0_0_11"/>
<dbReference type="RefSeq" id="WP_013015681.1">
    <property type="nucleotide sequence ID" value="NC_013947.1"/>
</dbReference>